<dbReference type="InterPro" id="IPR017739">
    <property type="entry name" value="T6SS-assoc_VCA0119"/>
</dbReference>
<accession>A0A0J5WV70</accession>
<dbReference type="Proteomes" id="UP000036338">
    <property type="component" value="Unassembled WGS sequence"/>
</dbReference>
<evidence type="ECO:0000259" key="1">
    <source>
        <dbReference type="Pfam" id="PF06812"/>
    </source>
</evidence>
<evidence type="ECO:0000313" key="3">
    <source>
        <dbReference type="Proteomes" id="UP000036338"/>
    </source>
</evidence>
<dbReference type="EMBL" id="LDWR01000036">
    <property type="protein sequence ID" value="KML54602.1"/>
    <property type="molecule type" value="Genomic_DNA"/>
</dbReference>
<proteinExistence type="predicted"/>
<dbReference type="PANTHER" id="PTHR37024">
    <property type="entry name" value="TYPE VI SECRETION SYSTEM DUF2094 AND IMPA-RELATED DOMAIN PROTEIN"/>
    <property type="match status" value="1"/>
</dbReference>
<name>A0A0J5WV70_BURCE</name>
<dbReference type="PANTHER" id="PTHR37024:SF3">
    <property type="entry name" value="TYPE VI SECRETION SYSTEM PROTEIN TSSA"/>
    <property type="match status" value="1"/>
</dbReference>
<dbReference type="Pfam" id="PF06812">
    <property type="entry name" value="ImpA_N"/>
    <property type="match status" value="1"/>
</dbReference>
<dbReference type="Pfam" id="PF16989">
    <property type="entry name" value="T6SS_VasJ"/>
    <property type="match status" value="1"/>
</dbReference>
<comment type="caution">
    <text evidence="2">The sequence shown here is derived from an EMBL/GenBank/DDBJ whole genome shotgun (WGS) entry which is preliminary data.</text>
</comment>
<dbReference type="InterPro" id="IPR010657">
    <property type="entry name" value="ImpA_N"/>
</dbReference>
<feature type="domain" description="ImpA N-terminal" evidence="1">
    <location>
        <begin position="16"/>
        <end position="126"/>
    </location>
</feature>
<evidence type="ECO:0000313" key="2">
    <source>
        <dbReference type="EMBL" id="KML54602.1"/>
    </source>
</evidence>
<gene>
    <name evidence="2" type="ORF">VL15_20760</name>
</gene>
<organism evidence="2 3">
    <name type="scientific">Burkholderia cepacia</name>
    <name type="common">Pseudomonas cepacia</name>
    <dbReference type="NCBI Taxonomy" id="292"/>
    <lineage>
        <taxon>Bacteria</taxon>
        <taxon>Pseudomonadati</taxon>
        <taxon>Pseudomonadota</taxon>
        <taxon>Betaproteobacteria</taxon>
        <taxon>Burkholderiales</taxon>
        <taxon>Burkholderiaceae</taxon>
        <taxon>Burkholderia</taxon>
        <taxon>Burkholderia cepacia complex</taxon>
    </lineage>
</organism>
<dbReference type="AlphaFoldDB" id="A0A0J5WV70"/>
<sequence>MSVNLEMFTMLGRIDIDPMKPEGAGIRDDARFDALQAELGKLTSPGAGAQVDWEAVVRLAADLLSNKGKDLLVGCYLAGALLYVGGVAGLQCGVAIVGDLVECHWDAMSPPLSRLRARRGALQWLLDRIEAVLETGSVVNGVAYPIELIEQLRSDSRRIDTLLADRDDDAPTMRAVRAFADRLPVESDSGETAEEGIVIADAEPEAEMSTRLTDGLPQVATAESEEPTASLASMSLGGEVNREHAIDDVAARLHCLATALSQADWTDVMSFRMRRFACWMNVQELPDTDTDNGRTRVAAPSAQVVEAANEIDLHGDPVDAVRFVEEQVQAFPFWLDLQRIAARALSRIGDAGVAARREVETTTHALLLRMPGLDAMKFADGSSFANDETREWLAGMTAPAEQDCAITPVIGEPDRAQDEDSDVFPDDAIVRARSYAVDGQLDYALRTIQDAIDHASSAEQRLWIRIRLCELVNEHWTYAISDAFARSVIEPIRRHELLVWNPELALDGLSVAYTLLIRCDRDSVDARSVFDDIVKFDAVKAMRLLR</sequence>
<reference evidence="2 3" key="1">
    <citation type="submission" date="2015-05" db="EMBL/GenBank/DDBJ databases">
        <title>Draft genome of Burkholderia cepacia LK29.</title>
        <authorList>
            <person name="Chan X.Y."/>
        </authorList>
    </citation>
    <scope>NUCLEOTIDE SEQUENCE [LARGE SCALE GENOMIC DNA]</scope>
    <source>
        <strain evidence="2 3">LK29</strain>
    </source>
</reference>
<dbReference type="PATRIC" id="fig|292.27.peg.4256"/>
<dbReference type="NCBIfam" id="TIGR03362">
    <property type="entry name" value="VI_chp_7"/>
    <property type="match status" value="1"/>
</dbReference>
<protein>
    <submittedName>
        <fullName evidence="2">ImpA</fullName>
    </submittedName>
</protein>